<proteinExistence type="predicted"/>
<name>A0A1Q3AXD9_CEPFO</name>
<dbReference type="EMBL" id="BDDD01000146">
    <property type="protein sequence ID" value="GAV60378.1"/>
    <property type="molecule type" value="Genomic_DNA"/>
</dbReference>
<reference evidence="2" key="1">
    <citation type="submission" date="2016-04" db="EMBL/GenBank/DDBJ databases">
        <title>Cephalotus genome sequencing.</title>
        <authorList>
            <person name="Fukushima K."/>
            <person name="Hasebe M."/>
            <person name="Fang X."/>
        </authorList>
    </citation>
    <scope>NUCLEOTIDE SEQUENCE [LARGE SCALE GENOMIC DNA]</scope>
    <source>
        <strain evidence="2">cv. St1</strain>
    </source>
</reference>
<feature type="non-terminal residue" evidence="1">
    <location>
        <position position="1"/>
    </location>
</feature>
<dbReference type="Proteomes" id="UP000187406">
    <property type="component" value="Unassembled WGS sequence"/>
</dbReference>
<organism evidence="1 2">
    <name type="scientific">Cephalotus follicularis</name>
    <name type="common">Albany pitcher plant</name>
    <dbReference type="NCBI Taxonomy" id="3775"/>
    <lineage>
        <taxon>Eukaryota</taxon>
        <taxon>Viridiplantae</taxon>
        <taxon>Streptophyta</taxon>
        <taxon>Embryophyta</taxon>
        <taxon>Tracheophyta</taxon>
        <taxon>Spermatophyta</taxon>
        <taxon>Magnoliopsida</taxon>
        <taxon>eudicotyledons</taxon>
        <taxon>Gunneridae</taxon>
        <taxon>Pentapetalae</taxon>
        <taxon>rosids</taxon>
        <taxon>fabids</taxon>
        <taxon>Oxalidales</taxon>
        <taxon>Cephalotaceae</taxon>
        <taxon>Cephalotus</taxon>
    </lineage>
</organism>
<protein>
    <recommendedName>
        <fullName evidence="3">RVT_2 domain-containing protein</fullName>
    </recommendedName>
</protein>
<dbReference type="STRING" id="3775.A0A1Q3AXD9"/>
<keyword evidence="2" id="KW-1185">Reference proteome</keyword>
<dbReference type="AlphaFoldDB" id="A0A1Q3AXD9"/>
<sequence>SLAYLTVPYLYNAYAIHLVGQFMAAPQSTQYATILHILRYIKGTLFYGLHFSLESSLDFHAINDADWVGDLADHHSTTVHCFFPDASLICWRSKKQKMVTRSSIEAEYRALTDTTSELIWLR</sequence>
<evidence type="ECO:0000313" key="1">
    <source>
        <dbReference type="EMBL" id="GAV60378.1"/>
    </source>
</evidence>
<gene>
    <name evidence="1" type="ORF">CFOL_v3_03909</name>
</gene>
<dbReference type="InParanoid" id="A0A1Q3AXD9"/>
<dbReference type="PANTHER" id="PTHR11439">
    <property type="entry name" value="GAG-POL-RELATED RETROTRANSPOSON"/>
    <property type="match status" value="1"/>
</dbReference>
<accession>A0A1Q3AXD9</accession>
<comment type="caution">
    <text evidence="1">The sequence shown here is derived from an EMBL/GenBank/DDBJ whole genome shotgun (WGS) entry which is preliminary data.</text>
</comment>
<evidence type="ECO:0000313" key="2">
    <source>
        <dbReference type="Proteomes" id="UP000187406"/>
    </source>
</evidence>
<evidence type="ECO:0008006" key="3">
    <source>
        <dbReference type="Google" id="ProtNLM"/>
    </source>
</evidence>
<dbReference type="PANTHER" id="PTHR11439:SF461">
    <property type="entry name" value="OS10G0432200 PROTEIN"/>
    <property type="match status" value="1"/>
</dbReference>
<dbReference type="OrthoDB" id="8058286at2759"/>
<dbReference type="CDD" id="cd09272">
    <property type="entry name" value="RNase_HI_RT_Ty1"/>
    <property type="match status" value="1"/>
</dbReference>